<accession>A0ABY7ETR6</accession>
<keyword evidence="2" id="KW-0862">Zinc</keyword>
<dbReference type="InterPro" id="IPR035963">
    <property type="entry name" value="FERM_2"/>
</dbReference>
<dbReference type="Gene3D" id="2.30.29.30">
    <property type="entry name" value="Pleckstrin-homology domain (PH domain)/Phosphotyrosine-binding domain (PTB)"/>
    <property type="match status" value="1"/>
</dbReference>
<dbReference type="Pfam" id="PF13920">
    <property type="entry name" value="zf-C3HC4_3"/>
    <property type="match status" value="1"/>
</dbReference>
<dbReference type="SMART" id="SM00295">
    <property type="entry name" value="B41"/>
    <property type="match status" value="1"/>
</dbReference>
<dbReference type="Pfam" id="PF00373">
    <property type="entry name" value="FERM_M"/>
    <property type="match status" value="1"/>
</dbReference>
<dbReference type="SMART" id="SM00184">
    <property type="entry name" value="RING"/>
    <property type="match status" value="1"/>
</dbReference>
<evidence type="ECO:0000259" key="5">
    <source>
        <dbReference type="PROSITE" id="PS50089"/>
    </source>
</evidence>
<dbReference type="InterPro" id="IPR013083">
    <property type="entry name" value="Znf_RING/FYVE/PHD"/>
</dbReference>
<reference evidence="6" key="1">
    <citation type="submission" date="2022-11" db="EMBL/GenBank/DDBJ databases">
        <title>Centuries of genome instability and evolution in soft-shell clam transmissible cancer (bioRxiv).</title>
        <authorList>
            <person name="Hart S.F.M."/>
            <person name="Yonemitsu M.A."/>
            <person name="Giersch R.M."/>
            <person name="Beal B.F."/>
            <person name="Arriagada G."/>
            <person name="Davis B.W."/>
            <person name="Ostrander E.A."/>
            <person name="Goff S.P."/>
            <person name="Metzger M.J."/>
        </authorList>
    </citation>
    <scope>NUCLEOTIDE SEQUENCE</scope>
    <source>
        <strain evidence="6">MELC-2E11</strain>
        <tissue evidence="6">Siphon/mantle</tissue>
    </source>
</reference>
<evidence type="ECO:0000313" key="7">
    <source>
        <dbReference type="Proteomes" id="UP001164746"/>
    </source>
</evidence>
<name>A0ABY7ETR6_MYAAR</name>
<evidence type="ECO:0000256" key="2">
    <source>
        <dbReference type="ARBA" id="ARBA00022833"/>
    </source>
</evidence>
<evidence type="ECO:0000256" key="1">
    <source>
        <dbReference type="ARBA" id="ARBA00022771"/>
    </source>
</evidence>
<dbReference type="InterPro" id="IPR029071">
    <property type="entry name" value="Ubiquitin-like_domsf"/>
</dbReference>
<dbReference type="InterPro" id="IPR019749">
    <property type="entry name" value="Band_41_domain"/>
</dbReference>
<dbReference type="SMART" id="SM01196">
    <property type="entry name" value="FERM_C"/>
    <property type="match status" value="1"/>
</dbReference>
<dbReference type="InterPro" id="IPR014352">
    <property type="entry name" value="FERM/acyl-CoA-bd_prot_sf"/>
</dbReference>
<protein>
    <submittedName>
        <fullName evidence="6">MYLIB-like protein</fullName>
    </submittedName>
</protein>
<keyword evidence="1 3" id="KW-0479">Metal-binding</keyword>
<dbReference type="InterPro" id="IPR000299">
    <property type="entry name" value="FERM_domain"/>
</dbReference>
<dbReference type="EMBL" id="CP111019">
    <property type="protein sequence ID" value="WAR13370.1"/>
    <property type="molecule type" value="Genomic_DNA"/>
</dbReference>
<dbReference type="Gene3D" id="3.10.20.90">
    <property type="entry name" value="Phosphatidylinositol 3-kinase Catalytic Subunit, Chain A, domain 1"/>
    <property type="match status" value="1"/>
</dbReference>
<dbReference type="PANTHER" id="PTHR23280">
    <property type="entry name" value="4.1 G PROTEIN"/>
    <property type="match status" value="1"/>
</dbReference>
<dbReference type="InterPro" id="IPR001841">
    <property type="entry name" value="Znf_RING"/>
</dbReference>
<dbReference type="PROSITE" id="PS50057">
    <property type="entry name" value="FERM_3"/>
    <property type="match status" value="1"/>
</dbReference>
<dbReference type="SUPFAM" id="SSF57850">
    <property type="entry name" value="RING/U-box"/>
    <property type="match status" value="1"/>
</dbReference>
<dbReference type="Gene3D" id="1.20.80.10">
    <property type="match status" value="1"/>
</dbReference>
<dbReference type="Gene3D" id="3.30.40.10">
    <property type="entry name" value="Zinc/RING finger domain, C3HC4 (zinc finger)"/>
    <property type="match status" value="1"/>
</dbReference>
<keyword evidence="7" id="KW-1185">Reference proteome</keyword>
<feature type="domain" description="RING-type" evidence="5">
    <location>
        <begin position="385"/>
        <end position="419"/>
    </location>
</feature>
<dbReference type="SUPFAM" id="SSF54236">
    <property type="entry name" value="Ubiquitin-like"/>
    <property type="match status" value="1"/>
</dbReference>
<dbReference type="PANTHER" id="PTHR23280:SF13">
    <property type="entry name" value="E3 UBIQUITIN-PROTEIN LIGASE MYLIP"/>
    <property type="match status" value="1"/>
</dbReference>
<dbReference type="SUPFAM" id="SSF50729">
    <property type="entry name" value="PH domain-like"/>
    <property type="match status" value="1"/>
</dbReference>
<keyword evidence="1 3" id="KW-0863">Zinc-finger</keyword>
<evidence type="ECO:0000259" key="4">
    <source>
        <dbReference type="PROSITE" id="PS50057"/>
    </source>
</evidence>
<evidence type="ECO:0000256" key="3">
    <source>
        <dbReference type="PROSITE-ProRule" id="PRU00175"/>
    </source>
</evidence>
<feature type="domain" description="FERM" evidence="4">
    <location>
        <begin position="1"/>
        <end position="285"/>
    </location>
</feature>
<gene>
    <name evidence="6" type="ORF">MAR_027550</name>
</gene>
<proteinExistence type="predicted"/>
<dbReference type="CDD" id="cd14473">
    <property type="entry name" value="FERM_B-lobe"/>
    <property type="match status" value="1"/>
</dbReference>
<dbReference type="PROSITE" id="PS50089">
    <property type="entry name" value="ZF_RING_2"/>
    <property type="match status" value="1"/>
</dbReference>
<dbReference type="SUPFAM" id="SSF47031">
    <property type="entry name" value="Second domain of FERM"/>
    <property type="match status" value="1"/>
</dbReference>
<dbReference type="CDD" id="cd17104">
    <property type="entry name" value="FERM_F1_MYLIP"/>
    <property type="match status" value="1"/>
</dbReference>
<dbReference type="InterPro" id="IPR018980">
    <property type="entry name" value="FERM_PH-like_C"/>
</dbReference>
<dbReference type="InterPro" id="IPR019748">
    <property type="entry name" value="FERM_central"/>
</dbReference>
<organism evidence="6 7">
    <name type="scientific">Mya arenaria</name>
    <name type="common">Soft-shell clam</name>
    <dbReference type="NCBI Taxonomy" id="6604"/>
    <lineage>
        <taxon>Eukaryota</taxon>
        <taxon>Metazoa</taxon>
        <taxon>Spiralia</taxon>
        <taxon>Lophotrochozoa</taxon>
        <taxon>Mollusca</taxon>
        <taxon>Bivalvia</taxon>
        <taxon>Autobranchia</taxon>
        <taxon>Heteroconchia</taxon>
        <taxon>Euheterodonta</taxon>
        <taxon>Imparidentia</taxon>
        <taxon>Neoheterodontei</taxon>
        <taxon>Myida</taxon>
        <taxon>Myoidea</taxon>
        <taxon>Myidae</taxon>
        <taxon>Mya</taxon>
    </lineage>
</organism>
<evidence type="ECO:0000313" key="6">
    <source>
        <dbReference type="EMBL" id="WAR13370.1"/>
    </source>
</evidence>
<dbReference type="Pfam" id="PF09379">
    <property type="entry name" value="FERM_N"/>
    <property type="match status" value="1"/>
</dbReference>
<dbReference type="InterPro" id="IPR018979">
    <property type="entry name" value="FERM_N"/>
</dbReference>
<sequence length="476" mass="54305">MECFISLPNSTVFDIVVNSKGKGQQCMDTICKHLGIVEQDYFGLQYRSSKGENLWLNLRNKLDRQLLGPAPYRLQFRVKFYIQPHNLQQPGTKQLFYDQVKLDFEHQKLVPESEDQAKQLVALISQADHGMFERRTHQLNMYKCVLGLVARDFDPAHDFIHSILDTHIQLGDLSKESAQYQVLQLAAGLQNYGMEFHESSSDSDVTQVGIGPVGVVLFNSNMDVVERLTYPTIHKAEHNGKVNTLKLLNDNGTSRDLEFRHTSQNTANSMYRCITEMHSFFWCDTVHTEVSTQFCRDLKGTLASIFYEKTKLGLDYVFDIQRTSREALDHTRRALYQASLTQEEQEEAQIEDVDNSDCDIHTPGAEERCHVLEETIVRISETYTCCVCRDNELSAVLVPCGHPTCYDCAKQLTDCPMCRRKIDSVQRLFLPAIQCEGAMCASSVSLKTAKSPLHSHRLCQKRKRDQSVDSTSRPKT</sequence>
<dbReference type="Proteomes" id="UP001164746">
    <property type="component" value="Chromosome 8"/>
</dbReference>
<dbReference type="InterPro" id="IPR011993">
    <property type="entry name" value="PH-like_dom_sf"/>
</dbReference>